<dbReference type="Proteomes" id="UP000613580">
    <property type="component" value="Unassembled WGS sequence"/>
</dbReference>
<comment type="caution">
    <text evidence="2">The sequence shown here is derived from an EMBL/GenBank/DDBJ whole genome shotgun (WGS) entry which is preliminary data.</text>
</comment>
<evidence type="ECO:0000256" key="1">
    <source>
        <dbReference type="SAM" id="MobiDB-lite"/>
    </source>
</evidence>
<feature type="region of interest" description="Disordered" evidence="1">
    <location>
        <begin position="52"/>
        <end position="91"/>
    </location>
</feature>
<proteinExistence type="predicted"/>
<evidence type="ECO:0000313" key="3">
    <source>
        <dbReference type="Proteomes" id="UP000613580"/>
    </source>
</evidence>
<accession>A0A8H6T4D4</accession>
<dbReference type="EMBL" id="JACAZE010000007">
    <property type="protein sequence ID" value="KAF7310806.1"/>
    <property type="molecule type" value="Genomic_DNA"/>
</dbReference>
<reference evidence="2" key="1">
    <citation type="submission" date="2020-05" db="EMBL/GenBank/DDBJ databases">
        <title>Mycena genomes resolve the evolution of fungal bioluminescence.</title>
        <authorList>
            <person name="Tsai I.J."/>
        </authorList>
    </citation>
    <scope>NUCLEOTIDE SEQUENCE</scope>
    <source>
        <strain evidence="2">110903Hualien_Pintung</strain>
    </source>
</reference>
<feature type="compositionally biased region" description="Basic and acidic residues" evidence="1">
    <location>
        <begin position="67"/>
        <end position="77"/>
    </location>
</feature>
<keyword evidence="3" id="KW-1185">Reference proteome</keyword>
<protein>
    <recommendedName>
        <fullName evidence="4">EKC/KEOPS complex subunit GON7</fullName>
    </recommendedName>
</protein>
<evidence type="ECO:0008006" key="4">
    <source>
        <dbReference type="Google" id="ProtNLM"/>
    </source>
</evidence>
<name>A0A8H6T4D4_MYCCL</name>
<dbReference type="OrthoDB" id="2553859at2759"/>
<gene>
    <name evidence="2" type="ORF">HMN09_00623600</name>
</gene>
<feature type="compositionally biased region" description="Acidic residues" evidence="1">
    <location>
        <begin position="78"/>
        <end position="91"/>
    </location>
</feature>
<organism evidence="2 3">
    <name type="scientific">Mycena chlorophos</name>
    <name type="common">Agaric fungus</name>
    <name type="synonym">Agaricus chlorophos</name>
    <dbReference type="NCBI Taxonomy" id="658473"/>
    <lineage>
        <taxon>Eukaryota</taxon>
        <taxon>Fungi</taxon>
        <taxon>Dikarya</taxon>
        <taxon>Basidiomycota</taxon>
        <taxon>Agaricomycotina</taxon>
        <taxon>Agaricomycetes</taxon>
        <taxon>Agaricomycetidae</taxon>
        <taxon>Agaricales</taxon>
        <taxon>Marasmiineae</taxon>
        <taxon>Mycenaceae</taxon>
        <taxon>Mycena</taxon>
    </lineage>
</organism>
<dbReference type="AlphaFoldDB" id="A0A8H6T4D4"/>
<evidence type="ECO:0000313" key="2">
    <source>
        <dbReference type="EMBL" id="KAF7310806.1"/>
    </source>
</evidence>
<sequence length="91" mass="10067">MTSAITIEYKISPPAGPKYALPTEKKHTFPIAPSGDFYTTLREALANARDEVGKELTSWRDAVGTAEAKKEGKPPKNDEDEDEEEEEEVAE</sequence>